<dbReference type="PANTHER" id="PTHR12993:SF28">
    <property type="entry name" value="LMBE FAMILY PROTEIN"/>
    <property type="match status" value="1"/>
</dbReference>
<dbReference type="RefSeq" id="WP_042457148.1">
    <property type="nucleotide sequence ID" value="NZ_BBPN01000045.1"/>
</dbReference>
<dbReference type="SUPFAM" id="SSF102588">
    <property type="entry name" value="LmbE-like"/>
    <property type="match status" value="1"/>
</dbReference>
<evidence type="ECO:0000313" key="3">
    <source>
        <dbReference type="Proteomes" id="UP000183015"/>
    </source>
</evidence>
<dbReference type="InterPro" id="IPR024078">
    <property type="entry name" value="LmbE-like_dom_sf"/>
</dbReference>
<dbReference type="Gene3D" id="3.40.50.10320">
    <property type="entry name" value="LmbE-like"/>
    <property type="match status" value="1"/>
</dbReference>
<reference evidence="3" key="1">
    <citation type="submission" date="2016-10" db="EMBL/GenBank/DDBJ databases">
        <authorList>
            <person name="Varghese N."/>
        </authorList>
    </citation>
    <scope>NUCLEOTIDE SEQUENCE [LARGE SCALE GENOMIC DNA]</scope>
    <source>
        <strain evidence="3">DSM 45096 / BCRC 16803 / CGMCC 4.1857 / CIP 109030 / JCM 12277 / KCTC 19219 / NBRC 100920 / 33214</strain>
    </source>
</reference>
<keyword evidence="3" id="KW-1185">Reference proteome</keyword>
<dbReference type="EMBL" id="FOAZ01000009">
    <property type="protein sequence ID" value="SEL49078.1"/>
    <property type="molecule type" value="Genomic_DNA"/>
</dbReference>
<dbReference type="InterPro" id="IPR003737">
    <property type="entry name" value="GlcNAc_PI_deacetylase-related"/>
</dbReference>
<accession>A0A1H7QMX3</accession>
<organism evidence="2 3">
    <name type="scientific">Streptacidiphilus jiangxiensis</name>
    <dbReference type="NCBI Taxonomy" id="235985"/>
    <lineage>
        <taxon>Bacteria</taxon>
        <taxon>Bacillati</taxon>
        <taxon>Actinomycetota</taxon>
        <taxon>Actinomycetes</taxon>
        <taxon>Kitasatosporales</taxon>
        <taxon>Streptomycetaceae</taxon>
        <taxon>Streptacidiphilus</taxon>
    </lineage>
</organism>
<dbReference type="STRING" id="235985.SAMN05414137_109108"/>
<dbReference type="PANTHER" id="PTHR12993">
    <property type="entry name" value="N-ACETYLGLUCOSAMINYL-PHOSPHATIDYLINOSITOL DE-N-ACETYLASE-RELATED"/>
    <property type="match status" value="1"/>
</dbReference>
<evidence type="ECO:0000256" key="1">
    <source>
        <dbReference type="ARBA" id="ARBA00022833"/>
    </source>
</evidence>
<name>A0A1H7QMX3_STRJI</name>
<gene>
    <name evidence="2" type="ORF">SAMN05414137_109108</name>
</gene>
<protein>
    <submittedName>
        <fullName evidence="2">N-acetylglucosaminyl deacetylase, LmbE family</fullName>
    </submittedName>
</protein>
<dbReference type="OrthoDB" id="3514174at2"/>
<proteinExistence type="predicted"/>
<dbReference type="Pfam" id="PF02585">
    <property type="entry name" value="PIG-L"/>
    <property type="match status" value="1"/>
</dbReference>
<dbReference type="AlphaFoldDB" id="A0A1H7QMX3"/>
<keyword evidence="1" id="KW-0862">Zinc</keyword>
<dbReference type="Proteomes" id="UP000183015">
    <property type="component" value="Unassembled WGS sequence"/>
</dbReference>
<dbReference type="GO" id="GO:0016811">
    <property type="term" value="F:hydrolase activity, acting on carbon-nitrogen (but not peptide) bonds, in linear amides"/>
    <property type="evidence" value="ECO:0007669"/>
    <property type="project" value="TreeGrafter"/>
</dbReference>
<dbReference type="eggNOG" id="COG2120">
    <property type="taxonomic scope" value="Bacteria"/>
</dbReference>
<dbReference type="GO" id="GO:0016137">
    <property type="term" value="P:glycoside metabolic process"/>
    <property type="evidence" value="ECO:0007669"/>
    <property type="project" value="UniProtKB-ARBA"/>
</dbReference>
<evidence type="ECO:0000313" key="2">
    <source>
        <dbReference type="EMBL" id="SEL49078.1"/>
    </source>
</evidence>
<sequence length="251" mass="27002">MNEQAPPPLEPLDEDWSSALAVVAHPDDMEYGAAAAVARWTAQGKRVVYAMVTSGEAGIDGLAPDRCGPLREAEQIASAAAVGVDTVEFLHHPDGVLEYGLPLRRDIARLVRRHRPDVVITTNFRDTYGGVFPNQADHIAAGRATLDAVRDAGNRWVFRELLDAEGLEPWDGVRMLLAAGSPEGRHGVDVTDTFALGVASLAEHKAYLAGLGEHGMADPEEFLDAMLRMAGSRLGVRYASAFEVVPLRMPG</sequence>